<comment type="subcellular location">
    <subcellularLocation>
        <location evidence="1">Membrane</location>
        <topology evidence="1">Multi-pass membrane protein</topology>
    </subcellularLocation>
</comment>
<reference evidence="9" key="1">
    <citation type="submission" date="2022-11" db="UniProtKB">
        <authorList>
            <consortium name="WormBaseParasite"/>
        </authorList>
    </citation>
    <scope>IDENTIFICATION</scope>
</reference>
<feature type="domain" description="SLC26A/SulP transporter" evidence="7">
    <location>
        <begin position="3"/>
        <end position="278"/>
    </location>
</feature>
<accession>A0A914QH71</accession>
<dbReference type="GO" id="GO:0055085">
    <property type="term" value="P:transmembrane transport"/>
    <property type="evidence" value="ECO:0007669"/>
    <property type="project" value="InterPro"/>
</dbReference>
<dbReference type="WBParaSite" id="PDA_v2.g30943.t1">
    <property type="protein sequence ID" value="PDA_v2.g30943.t1"/>
    <property type="gene ID" value="PDA_v2.g30943"/>
</dbReference>
<dbReference type="InterPro" id="IPR001902">
    <property type="entry name" value="SLC26A/SulP_fam"/>
</dbReference>
<keyword evidence="3 5" id="KW-1133">Transmembrane helix</keyword>
<dbReference type="GO" id="GO:0016020">
    <property type="term" value="C:membrane"/>
    <property type="evidence" value="ECO:0007669"/>
    <property type="project" value="UniProtKB-SubCell"/>
</dbReference>
<dbReference type="Proteomes" id="UP000887578">
    <property type="component" value="Unplaced"/>
</dbReference>
<evidence type="ECO:0000313" key="8">
    <source>
        <dbReference type="Proteomes" id="UP000887578"/>
    </source>
</evidence>
<protein>
    <submittedName>
        <fullName evidence="9">SLC26A/SulP transporter domain-containing protein</fullName>
    </submittedName>
</protein>
<feature type="transmembrane region" description="Helical" evidence="5">
    <location>
        <begin position="248"/>
        <end position="264"/>
    </location>
</feature>
<dbReference type="Pfam" id="PF00916">
    <property type="entry name" value="Sulfate_transp"/>
    <property type="match status" value="1"/>
</dbReference>
<feature type="signal peptide" evidence="6">
    <location>
        <begin position="1"/>
        <end position="20"/>
    </location>
</feature>
<evidence type="ECO:0000256" key="3">
    <source>
        <dbReference type="ARBA" id="ARBA00022989"/>
    </source>
</evidence>
<evidence type="ECO:0000256" key="4">
    <source>
        <dbReference type="ARBA" id="ARBA00023136"/>
    </source>
</evidence>
<feature type="transmembrane region" description="Helical" evidence="5">
    <location>
        <begin position="221"/>
        <end position="242"/>
    </location>
</feature>
<feature type="chain" id="PRO_5037688150" evidence="6">
    <location>
        <begin position="21"/>
        <end position="281"/>
    </location>
</feature>
<proteinExistence type="predicted"/>
<dbReference type="PANTHER" id="PTHR11814">
    <property type="entry name" value="SULFATE TRANSPORTER"/>
    <property type="match status" value="1"/>
</dbReference>
<keyword evidence="4 5" id="KW-0472">Membrane</keyword>
<keyword evidence="8" id="KW-1185">Reference proteome</keyword>
<feature type="transmembrane region" description="Helical" evidence="5">
    <location>
        <begin position="67"/>
        <end position="87"/>
    </location>
</feature>
<evidence type="ECO:0000256" key="1">
    <source>
        <dbReference type="ARBA" id="ARBA00004141"/>
    </source>
</evidence>
<evidence type="ECO:0000259" key="7">
    <source>
        <dbReference type="Pfam" id="PF00916"/>
    </source>
</evidence>
<name>A0A914QH71_9BILA</name>
<keyword evidence="2 5" id="KW-0812">Transmembrane</keyword>
<feature type="transmembrane region" description="Helical" evidence="5">
    <location>
        <begin position="99"/>
        <end position="116"/>
    </location>
</feature>
<dbReference type="AlphaFoldDB" id="A0A914QH71"/>
<evidence type="ECO:0000313" key="9">
    <source>
        <dbReference type="WBParaSite" id="PDA_v2.g30943.t1"/>
    </source>
</evidence>
<organism evidence="8 9">
    <name type="scientific">Panagrolaimus davidi</name>
    <dbReference type="NCBI Taxonomy" id="227884"/>
    <lineage>
        <taxon>Eukaryota</taxon>
        <taxon>Metazoa</taxon>
        <taxon>Ecdysozoa</taxon>
        <taxon>Nematoda</taxon>
        <taxon>Chromadorea</taxon>
        <taxon>Rhabditida</taxon>
        <taxon>Tylenchina</taxon>
        <taxon>Panagrolaimomorpha</taxon>
        <taxon>Panagrolaimoidea</taxon>
        <taxon>Panagrolaimidae</taxon>
        <taxon>Panagrolaimus</taxon>
    </lineage>
</organism>
<evidence type="ECO:0000256" key="5">
    <source>
        <dbReference type="SAM" id="Phobius"/>
    </source>
</evidence>
<evidence type="ECO:0000256" key="2">
    <source>
        <dbReference type="ARBA" id="ARBA00022692"/>
    </source>
</evidence>
<keyword evidence="6" id="KW-0732">Signal</keyword>
<feature type="transmembrane region" description="Helical" evidence="5">
    <location>
        <begin position="145"/>
        <end position="167"/>
    </location>
</feature>
<sequence length="281" mass="31121">MALLQLHILTAYLSNHLVTGFTTAASFHVLASQLPKLISVKIQSHMGFFKLGYITYDLFKEIPTLNWMATLISIVSITFLMIGKYFINPEMIMNFKVPVPFELILVITTTLLSHFFNFHDDYGVSIVSTIPTGIPSPKLPDFSSFFVILPKAIPIAVVIFGVTLSVLKLFAKKHDYKVNPAQDLRAIACIHIFCSFFSCHPGSGSLSRSAVASQLGSKSQIAGITSASVVLIVLLWAGPFLYDLPRCVLASIIFVALQSMFVQVKELPKLWKTSKIDFKSK</sequence>
<evidence type="ECO:0000256" key="6">
    <source>
        <dbReference type="SAM" id="SignalP"/>
    </source>
</evidence>
<dbReference type="InterPro" id="IPR011547">
    <property type="entry name" value="SLC26A/SulP_dom"/>
</dbReference>